<dbReference type="AlphaFoldDB" id="A0A0R3U782"/>
<dbReference type="EMBL" id="UXSR01000471">
    <property type="protein sequence ID" value="VDD76674.1"/>
    <property type="molecule type" value="Genomic_DNA"/>
</dbReference>
<dbReference type="OrthoDB" id="526653at2759"/>
<gene>
    <name evidence="9" type="ORF">MCOS_LOCUS2677</name>
</gene>
<dbReference type="PANTHER" id="PTHR13381:SF0">
    <property type="entry name" value="MEDIATOR OF RNA POLYMERASE II TRANSCRIPTION SUBUNIT 21"/>
    <property type="match status" value="1"/>
</dbReference>
<keyword evidence="7" id="KW-0175">Coiled coil</keyword>
<dbReference type="Gene3D" id="6.10.280.10">
    <property type="entry name" value="Mediator complex, subunit Med21"/>
    <property type="match status" value="1"/>
</dbReference>
<evidence type="ECO:0000313" key="9">
    <source>
        <dbReference type="EMBL" id="VDD76674.1"/>
    </source>
</evidence>
<feature type="coiled-coil region" evidence="7">
    <location>
        <begin position="236"/>
        <end position="282"/>
    </location>
</feature>
<keyword evidence="2 6" id="KW-0805">Transcription regulation</keyword>
<keyword evidence="4 6" id="KW-0804">Transcription</keyword>
<dbReference type="SUPFAM" id="SSF140718">
    <property type="entry name" value="Mediator hinge subcomplex-like"/>
    <property type="match status" value="1"/>
</dbReference>
<comment type="function">
    <text evidence="6">Component of the Mediator complex, a coactivator involved in the regulated transcription of nearly all RNA polymerase II-dependent genes. Mediator functions as a bridge to convey information from gene-specific regulatory proteins to the basal RNA polymerase II transcription machinery. Mediator is recruited to promoters by direct interactions with regulatory proteins and serves as a scaffold for the assembly of a functional preinitiation complex with RNA polymerase II and the general transcription factors.</text>
</comment>
<dbReference type="InterPro" id="IPR037212">
    <property type="entry name" value="Med7/Med21-like"/>
</dbReference>
<evidence type="ECO:0000256" key="1">
    <source>
        <dbReference type="ARBA" id="ARBA00004123"/>
    </source>
</evidence>
<keyword evidence="8" id="KW-1133">Transmembrane helix</keyword>
<accession>A0A0R3U782</accession>
<keyword evidence="10" id="KW-1185">Reference proteome</keyword>
<dbReference type="GO" id="GO:0006357">
    <property type="term" value="P:regulation of transcription by RNA polymerase II"/>
    <property type="evidence" value="ECO:0007669"/>
    <property type="project" value="TreeGrafter"/>
</dbReference>
<keyword evidence="8" id="KW-0812">Transmembrane</keyword>
<proteinExistence type="inferred from homology"/>
<dbReference type="InterPro" id="IPR021384">
    <property type="entry name" value="Mediator_Med21"/>
</dbReference>
<dbReference type="STRING" id="53468.A0A0R3U782"/>
<keyword evidence="3 6" id="KW-0010">Activator</keyword>
<dbReference type="GO" id="GO:0003712">
    <property type="term" value="F:transcription coregulator activity"/>
    <property type="evidence" value="ECO:0007669"/>
    <property type="project" value="TreeGrafter"/>
</dbReference>
<keyword evidence="8" id="KW-0472">Membrane</keyword>
<evidence type="ECO:0000256" key="4">
    <source>
        <dbReference type="ARBA" id="ARBA00023163"/>
    </source>
</evidence>
<name>A0A0R3U782_MESCO</name>
<evidence type="ECO:0000256" key="6">
    <source>
        <dbReference type="RuleBase" id="RU366036"/>
    </source>
</evidence>
<dbReference type="Pfam" id="PF11221">
    <property type="entry name" value="Med21"/>
    <property type="match status" value="1"/>
</dbReference>
<organism evidence="9 10">
    <name type="scientific">Mesocestoides corti</name>
    <name type="common">Flatworm</name>
    <dbReference type="NCBI Taxonomy" id="53468"/>
    <lineage>
        <taxon>Eukaryota</taxon>
        <taxon>Metazoa</taxon>
        <taxon>Spiralia</taxon>
        <taxon>Lophotrochozoa</taxon>
        <taxon>Platyhelminthes</taxon>
        <taxon>Cestoda</taxon>
        <taxon>Eucestoda</taxon>
        <taxon>Cyclophyllidea</taxon>
        <taxon>Mesocestoididae</taxon>
        <taxon>Mesocestoides</taxon>
    </lineage>
</organism>
<feature type="transmembrane region" description="Helical" evidence="8">
    <location>
        <begin position="189"/>
        <end position="218"/>
    </location>
</feature>
<evidence type="ECO:0000256" key="5">
    <source>
        <dbReference type="ARBA" id="ARBA00023242"/>
    </source>
</evidence>
<dbReference type="GO" id="GO:0016592">
    <property type="term" value="C:mediator complex"/>
    <property type="evidence" value="ECO:0007669"/>
    <property type="project" value="UniProtKB-UniRule"/>
</dbReference>
<dbReference type="PANTHER" id="PTHR13381">
    <property type="entry name" value="RNA POLYMERASE II HOLOENZYME COMPONENT SRB7"/>
    <property type="match status" value="1"/>
</dbReference>
<dbReference type="GO" id="GO:0071816">
    <property type="term" value="P:tail-anchored membrane protein insertion into ER membrane"/>
    <property type="evidence" value="ECO:0007669"/>
    <property type="project" value="InterPro"/>
</dbReference>
<dbReference type="Proteomes" id="UP000267029">
    <property type="component" value="Unassembled WGS sequence"/>
</dbReference>
<keyword evidence="5 6" id="KW-0539">Nucleus</keyword>
<evidence type="ECO:0000256" key="8">
    <source>
        <dbReference type="SAM" id="Phobius"/>
    </source>
</evidence>
<dbReference type="InterPro" id="IPR028945">
    <property type="entry name" value="Get1"/>
</dbReference>
<evidence type="ECO:0000256" key="2">
    <source>
        <dbReference type="ARBA" id="ARBA00023015"/>
    </source>
</evidence>
<comment type="subcellular location">
    <subcellularLocation>
        <location evidence="1 6">Nucleus</location>
    </subcellularLocation>
</comment>
<protein>
    <recommendedName>
        <fullName evidence="6">Mediator of RNA polymerase II transcription subunit 21</fullName>
    </recommendedName>
</protein>
<evidence type="ECO:0000256" key="3">
    <source>
        <dbReference type="ARBA" id="ARBA00023159"/>
    </source>
</evidence>
<evidence type="ECO:0000256" key="7">
    <source>
        <dbReference type="SAM" id="Coils"/>
    </source>
</evidence>
<evidence type="ECO:0000313" key="10">
    <source>
        <dbReference type="Proteomes" id="UP000267029"/>
    </source>
</evidence>
<dbReference type="Pfam" id="PF04420">
    <property type="entry name" value="CHD5"/>
    <property type="match status" value="1"/>
</dbReference>
<comment type="similarity">
    <text evidence="6">Belongs to the Mediator complex subunit 21 family.</text>
</comment>
<sequence length="378" mass="42689">MADRLTELQDAINLQAQNLCNAVGVIQQIAQPSFFSELNYNGRIEKEWTSNPEFQALLQSQNQEDISHKFAVSIAATAKQIELLINSLPAEEASLEIQDEATRQLLSEYRRESAKLVHLITKSFQQRLSKVRQLLSQIAETQLLTRTIESEVGYAGCYIPVFLVLPILKKCTTISIMESPKMTMATEEVYSTWLSHLSFSLIAIIVSRLVGLFLPIVLPKLATIILPSCRARHTAFMQTEKEIRDLRRQMSQLNMVDNFASYSKLERKLKVLERQQAACERSQLGTTVVSSLVAQCLRYALQGILIGWLVFQSPCVRLTEDQVAASREARAFYNQIPVGWLVVVVHYIPSCVLLMAWVALCEAAASFIVSYVQRKIEC</sequence>
<reference evidence="9 10" key="1">
    <citation type="submission" date="2018-10" db="EMBL/GenBank/DDBJ databases">
        <authorList>
            <consortium name="Pathogen Informatics"/>
        </authorList>
    </citation>
    <scope>NUCLEOTIDE SEQUENCE [LARGE SCALE GENOMIC DNA]</scope>
</reference>
<comment type="subunit">
    <text evidence="6">Component of the Mediator complex.</text>
</comment>